<dbReference type="Gene3D" id="2.40.50.90">
    <property type="match status" value="2"/>
</dbReference>
<dbReference type="InterPro" id="IPR000571">
    <property type="entry name" value="Znf_CCCH"/>
</dbReference>
<dbReference type="GeneID" id="108732560"/>
<dbReference type="CDD" id="cd20379">
    <property type="entry name" value="Tudor_dTUD-like"/>
    <property type="match status" value="1"/>
</dbReference>
<evidence type="ECO:0000313" key="4">
    <source>
        <dbReference type="Proteomes" id="UP000192223"/>
    </source>
</evidence>
<dbReference type="Gene3D" id="2.30.30.140">
    <property type="match status" value="2"/>
</dbReference>
<proteinExistence type="predicted"/>
<name>A0A7F5R7E5_AGRPL</name>
<accession>A0A7F5R7E5</accession>
<dbReference type="PROSITE" id="PS50304">
    <property type="entry name" value="TUDOR"/>
    <property type="match status" value="2"/>
</dbReference>
<sequence>MSRKTEFQMNLSKCKTECDRTVKLLDNLYELMCESVKRIEERDENWIVNHPKYLLGENCFHNSVHHKLLSINLDLEAFYNSIKDPIKSEANEDDYITYSSSLCASCRCKLIGPLEKDCDNTKHSSSSNSHINVEPRSSLSDYHLECKNNSRGLPRNANRQYEVYNVMNFQPDSLSIETVKQYVNEVKQKAQNLNYSGDHCETEKIKEGLITVNSVTDDLHKEGVKDMEEVLTDNIISSINNMTSKNQELVDISASRVTTSLPNIEISENSQSSSFDISLENVCDLKQYEENSCSSNKTQSIKTKKKSNSSLNTYSKKLNDSCASVFVKPIKVEELDVKPLHSTPSNPNKQHSFREIDKALKNDIKYEPTVQRIQDDILSKSKKIINSKSDSYVILSDKQLSEMCLSQNQSDKNKVLEEPKPPKVGDYCMITHFISPSHFYIQVGDEDAANFDEMEKKLNLCYNTTTCKTFSTKEQAQQNIVKYCACYIEEYDRYFRAEIVNWLEKEKMNVIVKLVDCGSVETTSVDKLRVLEEFFYNLPKIAQRCHLESLYPVGSTYDNRLSFWPQETTKVVNNMIGDIENTVFQIYIIKMEESRHSIGLDLVKLDNEETSLGQYLIDMGHAVELLEKDPVEKDPDFVCKDAFMKEQIKAAQGLSGITSDMSNDEMLDVYFKNDKVEEHSNVNEAVMGYDPKDEARTCAFQNRDGTCFKGKRCKLRHTLLPADGFTADKEPVYIRAFNDIEMPIPNSTITVRITSVVDIQRFYVQLIRNTDVEATQQFTLNSLIKHMNDHDVVKSYKMFKDPPSLCEIVIAKHRWDGNWYRAKVCEILQNDKGMCSLQVFVVDFGEVLHVDLKDVRKILPEFLDLPFQAVEAHFYNIKHRESEDVNTEKKYFEERYLFQNVMARIIESIGHLEVLLFDDRGQDIGSKLVEAGCGDFKNENIIPHRKNRLLID</sequence>
<dbReference type="PANTHER" id="PTHR22948">
    <property type="entry name" value="TUDOR DOMAIN CONTAINING PROTEIN"/>
    <property type="match status" value="1"/>
</dbReference>
<keyword evidence="1" id="KW-0863">Zinc-finger</keyword>
<dbReference type="OrthoDB" id="10052065at2759"/>
<evidence type="ECO:0000313" key="5">
    <source>
        <dbReference type="RefSeq" id="XP_025831882.1"/>
    </source>
</evidence>
<reference evidence="5" key="1">
    <citation type="submission" date="2025-08" db="UniProtKB">
        <authorList>
            <consortium name="RefSeq"/>
        </authorList>
    </citation>
    <scope>IDENTIFICATION</scope>
    <source>
        <tissue evidence="5">Entire body</tissue>
    </source>
</reference>
<organism evidence="4 5">
    <name type="scientific">Agrilus planipennis</name>
    <name type="common">Emerald ash borer</name>
    <name type="synonym">Agrilus marcopoli</name>
    <dbReference type="NCBI Taxonomy" id="224129"/>
    <lineage>
        <taxon>Eukaryota</taxon>
        <taxon>Metazoa</taxon>
        <taxon>Ecdysozoa</taxon>
        <taxon>Arthropoda</taxon>
        <taxon>Hexapoda</taxon>
        <taxon>Insecta</taxon>
        <taxon>Pterygota</taxon>
        <taxon>Neoptera</taxon>
        <taxon>Endopterygota</taxon>
        <taxon>Coleoptera</taxon>
        <taxon>Polyphaga</taxon>
        <taxon>Elateriformia</taxon>
        <taxon>Buprestoidea</taxon>
        <taxon>Buprestidae</taxon>
        <taxon>Agrilinae</taxon>
        <taxon>Agrilus</taxon>
    </lineage>
</organism>
<protein>
    <submittedName>
        <fullName evidence="5">Uncharacterized protein LOC108732560</fullName>
    </submittedName>
</protein>
<feature type="domain" description="C3H1-type" evidence="2">
    <location>
        <begin position="692"/>
        <end position="720"/>
    </location>
</feature>
<evidence type="ECO:0000256" key="1">
    <source>
        <dbReference type="PROSITE-ProRule" id="PRU00723"/>
    </source>
</evidence>
<dbReference type="PROSITE" id="PS50103">
    <property type="entry name" value="ZF_C3H1"/>
    <property type="match status" value="1"/>
</dbReference>
<keyword evidence="1" id="KW-0862">Zinc</keyword>
<dbReference type="KEGG" id="apln:108732560"/>
<feature type="domain" description="Tudor" evidence="3">
    <location>
        <begin position="477"/>
        <end position="538"/>
    </location>
</feature>
<dbReference type="InterPro" id="IPR002999">
    <property type="entry name" value="Tudor"/>
</dbReference>
<dbReference type="GO" id="GO:0008270">
    <property type="term" value="F:zinc ion binding"/>
    <property type="evidence" value="ECO:0007669"/>
    <property type="project" value="UniProtKB-KW"/>
</dbReference>
<feature type="zinc finger region" description="C3H1-type" evidence="1">
    <location>
        <begin position="692"/>
        <end position="720"/>
    </location>
</feature>
<dbReference type="Proteomes" id="UP000192223">
    <property type="component" value="Unplaced"/>
</dbReference>
<keyword evidence="4" id="KW-1185">Reference proteome</keyword>
<evidence type="ECO:0000259" key="3">
    <source>
        <dbReference type="PROSITE" id="PS50304"/>
    </source>
</evidence>
<dbReference type="SUPFAM" id="SSF63748">
    <property type="entry name" value="Tudor/PWWP/MBT"/>
    <property type="match status" value="2"/>
</dbReference>
<dbReference type="RefSeq" id="XP_025831882.1">
    <property type="nucleotide sequence ID" value="XM_025976097.1"/>
</dbReference>
<evidence type="ECO:0000259" key="2">
    <source>
        <dbReference type="PROSITE" id="PS50103"/>
    </source>
</evidence>
<dbReference type="Pfam" id="PF00567">
    <property type="entry name" value="TUDOR"/>
    <property type="match status" value="2"/>
</dbReference>
<keyword evidence="1" id="KW-0479">Metal-binding</keyword>
<dbReference type="InterPro" id="IPR050621">
    <property type="entry name" value="Tudor_domain_containing"/>
</dbReference>
<dbReference type="InParanoid" id="A0A7F5R7E5"/>
<feature type="domain" description="Tudor" evidence="3">
    <location>
        <begin position="802"/>
        <end position="865"/>
    </location>
</feature>
<dbReference type="GO" id="GO:0005737">
    <property type="term" value="C:cytoplasm"/>
    <property type="evidence" value="ECO:0007669"/>
    <property type="project" value="UniProtKB-ARBA"/>
</dbReference>
<dbReference type="PANTHER" id="PTHR22948:SF29">
    <property type="entry name" value="FI02030P-RELATED"/>
    <property type="match status" value="1"/>
</dbReference>
<dbReference type="AlphaFoldDB" id="A0A7F5R7E5"/>
<dbReference type="SMART" id="SM00333">
    <property type="entry name" value="TUDOR"/>
    <property type="match status" value="2"/>
</dbReference>
<dbReference type="InterPro" id="IPR035437">
    <property type="entry name" value="SNase_OB-fold_sf"/>
</dbReference>
<gene>
    <name evidence="5" type="primary">LOC108732560</name>
</gene>